<proteinExistence type="inferred from homology"/>
<keyword evidence="3" id="KW-0539">Nucleus</keyword>
<comment type="subcellular location">
    <subcellularLocation>
        <location evidence="1">Nucleus</location>
    </subcellularLocation>
</comment>
<dbReference type="Proteomes" id="UP001141806">
    <property type="component" value="Unassembled WGS sequence"/>
</dbReference>
<dbReference type="InterPro" id="IPR044522">
    <property type="entry name" value="TSO1-like"/>
</dbReference>
<feature type="region of interest" description="Disordered" evidence="4">
    <location>
        <begin position="751"/>
        <end position="775"/>
    </location>
</feature>
<evidence type="ECO:0000256" key="1">
    <source>
        <dbReference type="ARBA" id="ARBA00004123"/>
    </source>
</evidence>
<organism evidence="6 7">
    <name type="scientific">Protea cynaroides</name>
    <dbReference type="NCBI Taxonomy" id="273540"/>
    <lineage>
        <taxon>Eukaryota</taxon>
        <taxon>Viridiplantae</taxon>
        <taxon>Streptophyta</taxon>
        <taxon>Embryophyta</taxon>
        <taxon>Tracheophyta</taxon>
        <taxon>Spermatophyta</taxon>
        <taxon>Magnoliopsida</taxon>
        <taxon>Proteales</taxon>
        <taxon>Proteaceae</taxon>
        <taxon>Protea</taxon>
    </lineage>
</organism>
<feature type="compositionally biased region" description="Polar residues" evidence="4">
    <location>
        <begin position="387"/>
        <end position="407"/>
    </location>
</feature>
<dbReference type="Pfam" id="PF03638">
    <property type="entry name" value="TCR"/>
    <property type="match status" value="2"/>
</dbReference>
<comment type="caution">
    <text evidence="6">The sequence shown here is derived from an EMBL/GenBank/DDBJ whole genome shotgun (WGS) entry which is preliminary data.</text>
</comment>
<feature type="compositionally biased region" description="Basic and acidic residues" evidence="4">
    <location>
        <begin position="1001"/>
        <end position="1010"/>
    </location>
</feature>
<feature type="region of interest" description="Disordered" evidence="4">
    <location>
        <begin position="792"/>
        <end position="820"/>
    </location>
</feature>
<feature type="compositionally biased region" description="Polar residues" evidence="4">
    <location>
        <begin position="793"/>
        <end position="813"/>
    </location>
</feature>
<evidence type="ECO:0000259" key="5">
    <source>
        <dbReference type="PROSITE" id="PS51634"/>
    </source>
</evidence>
<feature type="region of interest" description="Disordered" evidence="4">
    <location>
        <begin position="371"/>
        <end position="407"/>
    </location>
</feature>
<evidence type="ECO:0000313" key="6">
    <source>
        <dbReference type="EMBL" id="KAJ4969456.1"/>
    </source>
</evidence>
<dbReference type="AlphaFoldDB" id="A0A9Q0KFP5"/>
<dbReference type="GO" id="GO:0003700">
    <property type="term" value="F:DNA-binding transcription factor activity"/>
    <property type="evidence" value="ECO:0007669"/>
    <property type="project" value="InterPro"/>
</dbReference>
<feature type="region of interest" description="Disordered" evidence="4">
    <location>
        <begin position="942"/>
        <end position="1010"/>
    </location>
</feature>
<evidence type="ECO:0000313" key="7">
    <source>
        <dbReference type="Proteomes" id="UP001141806"/>
    </source>
</evidence>
<dbReference type="InterPro" id="IPR033467">
    <property type="entry name" value="Tesmin/TSO1-like_CXC"/>
</dbReference>
<keyword evidence="7" id="KW-1185">Reference proteome</keyword>
<protein>
    <recommendedName>
        <fullName evidence="5">CRC domain-containing protein</fullName>
    </recommendedName>
</protein>
<dbReference type="PANTHER" id="PTHR46159">
    <property type="entry name" value="PROTEIN TESMIN/TSO1-LIKE CXC 2"/>
    <property type="match status" value="1"/>
</dbReference>
<evidence type="ECO:0000256" key="4">
    <source>
        <dbReference type="SAM" id="MobiDB-lite"/>
    </source>
</evidence>
<feature type="compositionally biased region" description="Polar residues" evidence="4">
    <location>
        <begin position="947"/>
        <end position="957"/>
    </location>
</feature>
<reference evidence="6" key="1">
    <citation type="journal article" date="2023" name="Plant J.">
        <title>The genome of the king protea, Protea cynaroides.</title>
        <authorList>
            <person name="Chang J."/>
            <person name="Duong T.A."/>
            <person name="Schoeman C."/>
            <person name="Ma X."/>
            <person name="Roodt D."/>
            <person name="Barker N."/>
            <person name="Li Z."/>
            <person name="Van de Peer Y."/>
            <person name="Mizrachi E."/>
        </authorList>
    </citation>
    <scope>NUCLEOTIDE SEQUENCE</scope>
    <source>
        <tissue evidence="6">Young leaves</tissue>
    </source>
</reference>
<gene>
    <name evidence="6" type="ORF">NE237_016157</name>
</gene>
<dbReference type="PANTHER" id="PTHR46159:SF6">
    <property type="entry name" value="OS12G0605300 PROTEIN"/>
    <property type="match status" value="1"/>
</dbReference>
<feature type="domain" description="CRC" evidence="5">
    <location>
        <begin position="592"/>
        <end position="719"/>
    </location>
</feature>
<dbReference type="GO" id="GO:0005634">
    <property type="term" value="C:nucleus"/>
    <property type="evidence" value="ECO:0007669"/>
    <property type="project" value="UniProtKB-SubCell"/>
</dbReference>
<dbReference type="InterPro" id="IPR005172">
    <property type="entry name" value="CRC"/>
</dbReference>
<evidence type="ECO:0000256" key="3">
    <source>
        <dbReference type="ARBA" id="ARBA00023242"/>
    </source>
</evidence>
<comment type="similarity">
    <text evidence="2">Belongs to the lin-54 family.</text>
</comment>
<feature type="region of interest" description="Disordered" evidence="4">
    <location>
        <begin position="25"/>
        <end position="45"/>
    </location>
</feature>
<evidence type="ECO:0000256" key="2">
    <source>
        <dbReference type="ARBA" id="ARBA00007267"/>
    </source>
</evidence>
<dbReference type="OrthoDB" id="6283463at2759"/>
<sequence length="1010" mass="110948">MSQDSPFFNYLTTLSPIKPVKSGHRTQGFSELSFPPPTPVSTSPRINTQKEASFCKRPQFSQSLNAKLSQHDDSGKMVAAASDIYSISLMEFDDKCSIQVQPCSPSRCIDEYLADPVDTEDGVKSIDLANLCMKQSNEVPEALECSSSLKENIIEVHDNINTKEGSDTGCVAASQTSLEQAEGEVPEKLLFLDNPDESEAELQKDRGRLPAEYQGVICEKTIAHMESESSIKYDSVTQNEDHVVVQIAEEFSPIISIEKEHEDAGFDNREMSNCSSNPCQHRLEVKLQNAEGGQQDEWDCTPQLLPESLQISQAYQDHDKKSGVISRSVERRMQCDFEDAGQHQRGMLRRSLQFEVAEGCRSIVGSSCSQNPTNRIPGTRTDFEDPNSCSLGPSAASSPKQPPNLSQSATSGLSLCLVKNSETCVDEVEKSVRDCGNAPVSAPLPSGIGLHLNSIVNSSPMVTGVTASMKLEEKAYVSVQGQKSLCILNHQLPEDLMSSSLPLGMIGMFSSSTDDGRQEIQTTHVANSDTSQSPDNKETVKNYQQLKLMERHSAPSHKRKSASKSADIFEELNQPSPKKGRQKVLYNNENKGCKRCNCKRSKCLKLYCECFAAGVYCAEPCACQECFNKPEYEYTVLGTRQQIESRNPLAFAPKIVQRVSESPANSGEDGNRTTPLSVRHKRGCNCKRSLCLKKYCECYQFGVGCSEACRCEGCKNVYGVKEELLYRKAGDERWERLSNQKLDMLEMRTGISNPEHSLPHGLSPPTPSSNCSDHGKNVPELWVPARRCIPSPDSDSTALSSYDKSPKSPSNANNHERQQKSSNEVLDIVLHDQNLDCIKAGRVDQFLPRWDGLADFCNLSPLPHPPSRATACLDSSDTSDCTKVSRAPVCHGIGHSSSVGSLCWCGSPITPMHQLGARKLFSQPDSDNGLYDFLGDDTPEILKDTATPMNTVKASSPNKKRVSPPHSRLHELRSSSSSALRSGRKFILQAVPSFPPLTPDSDPKSGTGDK</sequence>
<accession>A0A9Q0KFP5</accession>
<name>A0A9Q0KFP5_9MAGN</name>
<dbReference type="PROSITE" id="PS51634">
    <property type="entry name" value="CRC"/>
    <property type="match status" value="1"/>
</dbReference>
<dbReference type="SMART" id="SM01114">
    <property type="entry name" value="CXC"/>
    <property type="match status" value="2"/>
</dbReference>
<dbReference type="EMBL" id="JAMYWD010000006">
    <property type="protein sequence ID" value="KAJ4969456.1"/>
    <property type="molecule type" value="Genomic_DNA"/>
</dbReference>